<comment type="caution">
    <text evidence="2">The sequence shown here is derived from an EMBL/GenBank/DDBJ whole genome shotgun (WGS) entry which is preliminary data.</text>
</comment>
<feature type="non-terminal residue" evidence="2">
    <location>
        <position position="221"/>
    </location>
</feature>
<dbReference type="InterPro" id="IPR007557">
    <property type="entry name" value="PSP1_C"/>
</dbReference>
<feature type="domain" description="PSP1 C-terminal" evidence="1">
    <location>
        <begin position="61"/>
        <end position="146"/>
    </location>
</feature>
<evidence type="ECO:0000259" key="1">
    <source>
        <dbReference type="PROSITE" id="PS51411"/>
    </source>
</evidence>
<dbReference type="NCBIfam" id="NF041131">
    <property type="entry name" value="RicT_YaaT_fam"/>
    <property type="match status" value="1"/>
</dbReference>
<dbReference type="AlphaFoldDB" id="X1GLF7"/>
<dbReference type="PANTHER" id="PTHR43830:SF3">
    <property type="entry name" value="PROTEIN PSP1"/>
    <property type="match status" value="1"/>
</dbReference>
<proteinExistence type="predicted"/>
<dbReference type="PANTHER" id="PTHR43830">
    <property type="entry name" value="PROTEIN PSP1"/>
    <property type="match status" value="1"/>
</dbReference>
<dbReference type="Pfam" id="PF04468">
    <property type="entry name" value="PSP1"/>
    <property type="match status" value="1"/>
</dbReference>
<reference evidence="2" key="1">
    <citation type="journal article" date="2014" name="Front. Microbiol.">
        <title>High frequency of phylogenetically diverse reductive dehalogenase-homologous genes in deep subseafloor sedimentary metagenomes.</title>
        <authorList>
            <person name="Kawai M."/>
            <person name="Futagami T."/>
            <person name="Toyoda A."/>
            <person name="Takaki Y."/>
            <person name="Nishi S."/>
            <person name="Hori S."/>
            <person name="Arai W."/>
            <person name="Tsubouchi T."/>
            <person name="Morono Y."/>
            <person name="Uchiyama I."/>
            <person name="Ito T."/>
            <person name="Fujiyama A."/>
            <person name="Inagaki F."/>
            <person name="Takami H."/>
        </authorList>
    </citation>
    <scope>NUCLEOTIDE SEQUENCE</scope>
    <source>
        <strain evidence="2">Expedition CK06-06</strain>
    </source>
</reference>
<protein>
    <recommendedName>
        <fullName evidence="1">PSP1 C-terminal domain-containing protein</fullName>
    </recommendedName>
</protein>
<organism evidence="2">
    <name type="scientific">marine sediment metagenome</name>
    <dbReference type="NCBI Taxonomy" id="412755"/>
    <lineage>
        <taxon>unclassified sequences</taxon>
        <taxon>metagenomes</taxon>
        <taxon>ecological metagenomes</taxon>
    </lineage>
</organism>
<dbReference type="GO" id="GO:0005737">
    <property type="term" value="C:cytoplasm"/>
    <property type="evidence" value="ECO:0007669"/>
    <property type="project" value="TreeGrafter"/>
</dbReference>
<evidence type="ECO:0000313" key="2">
    <source>
        <dbReference type="EMBL" id="GAH58751.1"/>
    </source>
</evidence>
<dbReference type="EMBL" id="BARU01023919">
    <property type="protein sequence ID" value="GAH58751.1"/>
    <property type="molecule type" value="Genomic_DNA"/>
</dbReference>
<dbReference type="InterPro" id="IPR047767">
    <property type="entry name" value="PSP1-like"/>
</dbReference>
<sequence length="221" mass="25063">MAEIVGIRFKRAGRVYYFDPTGFDLEVNDYVVVNTARGLELGHVVTSPEQVLDGEVGRQLKPVVRKAEPEDIKHAQEFEDGERKALAECGKLISKLNLPMKLLSAEYNLDGSRLTFFFSAAERVDFRELVRELSKHFKLRVELRQVGSRDESKLMGGFGRCGRPLCCMSYLSEFSPVSIRMAKEQGLSLNPMRISCVCGRLLCCLGYEGEQYRVMKKKLPK</sequence>
<name>X1GLF7_9ZZZZ</name>
<gene>
    <name evidence="2" type="ORF">S03H2_38768</name>
</gene>
<accession>X1GLF7</accession>
<dbReference type="PROSITE" id="PS51411">
    <property type="entry name" value="PSP1_C"/>
    <property type="match status" value="1"/>
</dbReference>